<name>A0ABV4CS55_9BACT</name>
<accession>A0ABV4CS55</accession>
<proteinExistence type="predicted"/>
<keyword evidence="2" id="KW-1185">Reference proteome</keyword>
<gene>
    <name evidence="1" type="ORF">AAK873_01120</name>
</gene>
<organism evidence="1 2">
    <name type="scientific">Heminiphilus faecis</name>
    <dbReference type="NCBI Taxonomy" id="2601703"/>
    <lineage>
        <taxon>Bacteria</taxon>
        <taxon>Pseudomonadati</taxon>
        <taxon>Bacteroidota</taxon>
        <taxon>Bacteroidia</taxon>
        <taxon>Bacteroidales</taxon>
        <taxon>Muribaculaceae</taxon>
        <taxon>Heminiphilus</taxon>
    </lineage>
</organism>
<protein>
    <submittedName>
        <fullName evidence="1">Uncharacterized protein</fullName>
    </submittedName>
</protein>
<dbReference type="Proteomes" id="UP001565200">
    <property type="component" value="Unassembled WGS sequence"/>
</dbReference>
<dbReference type="RefSeq" id="WP_068960283.1">
    <property type="nucleotide sequence ID" value="NZ_JBCLPP010000002.1"/>
</dbReference>
<evidence type="ECO:0000313" key="1">
    <source>
        <dbReference type="EMBL" id="MEY8244213.1"/>
    </source>
</evidence>
<reference evidence="1 2" key="1">
    <citation type="submission" date="2024-03" db="EMBL/GenBank/DDBJ databases">
        <title>Mouse gut bacterial collection (mGBC) of GemPharmatech.</title>
        <authorList>
            <person name="He Y."/>
            <person name="Dong L."/>
            <person name="Wu D."/>
            <person name="Gao X."/>
            <person name="Lin Z."/>
        </authorList>
    </citation>
    <scope>NUCLEOTIDE SEQUENCE [LARGE SCALE GENOMIC DNA]</scope>
    <source>
        <strain evidence="1 2">54-13</strain>
    </source>
</reference>
<dbReference type="EMBL" id="JBCLPP010000002">
    <property type="protein sequence ID" value="MEY8244213.1"/>
    <property type="molecule type" value="Genomic_DNA"/>
</dbReference>
<comment type="caution">
    <text evidence="1">The sequence shown here is derived from an EMBL/GenBank/DDBJ whole genome shotgun (WGS) entry which is preliminary data.</text>
</comment>
<sequence length="209" mass="24129">MVDQIIHNLLTRLKEVNFILETCTDGTMLFEQANVIARFYYDCQDTNVLIDEAERMATEDTEGLREFAVSLKEETATLLNNIGRLEGMDFKQIANAHSKQYYSIFQEAAEQLNPFWKRYSELNNRLDYLPLGSKDYAEMEKECEKAKAEHDTRQIEVKRLYAEYEKENQRAGYVFSLKASHLYALAAKMNGIAGSIINDLDRLEKGNGE</sequence>
<evidence type="ECO:0000313" key="2">
    <source>
        <dbReference type="Proteomes" id="UP001565200"/>
    </source>
</evidence>